<keyword evidence="6" id="KW-1133">Transmembrane helix</keyword>
<dbReference type="GO" id="GO:0003755">
    <property type="term" value="F:peptidyl-prolyl cis-trans isomerase activity"/>
    <property type="evidence" value="ECO:0007669"/>
    <property type="project" value="UniProtKB-KW"/>
</dbReference>
<proteinExistence type="predicted"/>
<evidence type="ECO:0000313" key="9">
    <source>
        <dbReference type="Proteomes" id="UP000092600"/>
    </source>
</evidence>
<comment type="caution">
    <text evidence="8">The sequence shown here is derived from an EMBL/GenBank/DDBJ whole genome shotgun (WGS) entry which is preliminary data.</text>
</comment>
<evidence type="ECO:0000256" key="2">
    <source>
        <dbReference type="ARBA" id="ARBA00013194"/>
    </source>
</evidence>
<evidence type="ECO:0000259" key="7">
    <source>
        <dbReference type="PROSITE" id="PS50059"/>
    </source>
</evidence>
<evidence type="ECO:0000313" key="8">
    <source>
        <dbReference type="EMBL" id="OAY74556.1"/>
    </source>
</evidence>
<dbReference type="PROSITE" id="PS50059">
    <property type="entry name" value="FKBP_PPIASE"/>
    <property type="match status" value="1"/>
</dbReference>
<keyword evidence="6" id="KW-0812">Transmembrane</keyword>
<dbReference type="Pfam" id="PF00254">
    <property type="entry name" value="FKBP_C"/>
    <property type="match status" value="1"/>
</dbReference>
<keyword evidence="4 5" id="KW-0413">Isomerase</keyword>
<dbReference type="InterPro" id="IPR046357">
    <property type="entry name" value="PPIase_dom_sf"/>
</dbReference>
<sequence>MGVEKRILKAGEGPEIVKGQLVTVHCTGFGLLTFSSYLFPFFLKSIECTNMTLVPSISLFSTRDAGQQPFRFRVGFGSVIKGWDEGVIGMQLGEIAFLQCTPDYGYGANGFPFWGIPPNSDLAFEVEVLRILNVHS</sequence>
<dbReference type="EMBL" id="LSRQ01002357">
    <property type="protein sequence ID" value="OAY74556.1"/>
    <property type="molecule type" value="Genomic_DNA"/>
</dbReference>
<feature type="transmembrane region" description="Helical" evidence="6">
    <location>
        <begin position="21"/>
        <end position="43"/>
    </location>
</feature>
<dbReference type="InterPro" id="IPR050689">
    <property type="entry name" value="FKBP-type_PPIase"/>
</dbReference>
<dbReference type="InterPro" id="IPR001179">
    <property type="entry name" value="PPIase_FKBP_dom"/>
</dbReference>
<protein>
    <recommendedName>
        <fullName evidence="2 5">peptidylprolyl isomerase</fullName>
        <ecNumber evidence="2 5">5.2.1.8</ecNumber>
    </recommendedName>
</protein>
<name>A0A199VCG0_ANACO</name>
<dbReference type="PANTHER" id="PTHR10516">
    <property type="entry name" value="PEPTIDYL-PROLYL CIS-TRANS ISOMERASE"/>
    <property type="match status" value="1"/>
</dbReference>
<dbReference type="STRING" id="4615.A0A199VCG0"/>
<evidence type="ECO:0000256" key="3">
    <source>
        <dbReference type="ARBA" id="ARBA00023110"/>
    </source>
</evidence>
<accession>A0A199VCG0</accession>
<keyword evidence="6" id="KW-0472">Membrane</keyword>
<evidence type="ECO:0000256" key="5">
    <source>
        <dbReference type="PROSITE-ProRule" id="PRU00277"/>
    </source>
</evidence>
<reference evidence="8 9" key="1">
    <citation type="journal article" date="2016" name="DNA Res.">
        <title>The draft genome of MD-2 pineapple using hybrid error correction of long reads.</title>
        <authorList>
            <person name="Redwan R.M."/>
            <person name="Saidin A."/>
            <person name="Kumar S.V."/>
        </authorList>
    </citation>
    <scope>NUCLEOTIDE SEQUENCE [LARGE SCALE GENOMIC DNA]</scope>
    <source>
        <strain evidence="9">cv. MD2</strain>
        <tissue evidence="8">Leaf</tissue>
    </source>
</reference>
<dbReference type="PANTHER" id="PTHR10516:SF443">
    <property type="entry name" value="FK506-BINDING PROTEIN 59-RELATED"/>
    <property type="match status" value="1"/>
</dbReference>
<evidence type="ECO:0000256" key="6">
    <source>
        <dbReference type="SAM" id="Phobius"/>
    </source>
</evidence>
<comment type="catalytic activity">
    <reaction evidence="1 5">
        <text>[protein]-peptidylproline (omega=180) = [protein]-peptidylproline (omega=0)</text>
        <dbReference type="Rhea" id="RHEA:16237"/>
        <dbReference type="Rhea" id="RHEA-COMP:10747"/>
        <dbReference type="Rhea" id="RHEA-COMP:10748"/>
        <dbReference type="ChEBI" id="CHEBI:83833"/>
        <dbReference type="ChEBI" id="CHEBI:83834"/>
        <dbReference type="EC" id="5.2.1.8"/>
    </reaction>
</comment>
<dbReference type="Proteomes" id="UP000092600">
    <property type="component" value="Unassembled WGS sequence"/>
</dbReference>
<dbReference type="GO" id="GO:0005737">
    <property type="term" value="C:cytoplasm"/>
    <property type="evidence" value="ECO:0007669"/>
    <property type="project" value="TreeGrafter"/>
</dbReference>
<evidence type="ECO:0000256" key="4">
    <source>
        <dbReference type="ARBA" id="ARBA00023235"/>
    </source>
</evidence>
<organism evidence="8 9">
    <name type="scientific">Ananas comosus</name>
    <name type="common">Pineapple</name>
    <name type="synonym">Ananas ananas</name>
    <dbReference type="NCBI Taxonomy" id="4615"/>
    <lineage>
        <taxon>Eukaryota</taxon>
        <taxon>Viridiplantae</taxon>
        <taxon>Streptophyta</taxon>
        <taxon>Embryophyta</taxon>
        <taxon>Tracheophyta</taxon>
        <taxon>Spermatophyta</taxon>
        <taxon>Magnoliopsida</taxon>
        <taxon>Liliopsida</taxon>
        <taxon>Poales</taxon>
        <taxon>Bromeliaceae</taxon>
        <taxon>Bromelioideae</taxon>
        <taxon>Ananas</taxon>
    </lineage>
</organism>
<dbReference type="EC" id="5.2.1.8" evidence="2 5"/>
<keyword evidence="3 5" id="KW-0697">Rotamase</keyword>
<gene>
    <name evidence="8" type="ORF">ACMD2_23370</name>
</gene>
<evidence type="ECO:0000256" key="1">
    <source>
        <dbReference type="ARBA" id="ARBA00000971"/>
    </source>
</evidence>
<dbReference type="Gene3D" id="3.10.50.40">
    <property type="match status" value="1"/>
</dbReference>
<dbReference type="SUPFAM" id="SSF54534">
    <property type="entry name" value="FKBP-like"/>
    <property type="match status" value="1"/>
</dbReference>
<feature type="domain" description="PPIase FKBP-type" evidence="7">
    <location>
        <begin position="19"/>
        <end position="132"/>
    </location>
</feature>
<dbReference type="AlphaFoldDB" id="A0A199VCG0"/>